<dbReference type="EMBL" id="CP010802">
    <property type="protein sequence ID" value="ALC14978.1"/>
    <property type="molecule type" value="Genomic_DNA"/>
</dbReference>
<dbReference type="KEGG" id="des:DSOUD_0178"/>
<dbReference type="STRING" id="1603606.DSOUD_0178"/>
<gene>
    <name evidence="2" type="ORF">DSOUD_0178</name>
</gene>
<evidence type="ECO:0000313" key="2">
    <source>
        <dbReference type="EMBL" id="ALC14978.1"/>
    </source>
</evidence>
<keyword evidence="3" id="KW-1185">Reference proteome</keyword>
<keyword evidence="1" id="KW-0812">Transmembrane</keyword>
<protein>
    <submittedName>
        <fullName evidence="2">Uncharacterized protein</fullName>
    </submittedName>
</protein>
<dbReference type="Proteomes" id="UP000057158">
    <property type="component" value="Chromosome"/>
</dbReference>
<evidence type="ECO:0000313" key="3">
    <source>
        <dbReference type="Proteomes" id="UP000057158"/>
    </source>
</evidence>
<evidence type="ECO:0000256" key="1">
    <source>
        <dbReference type="SAM" id="Phobius"/>
    </source>
</evidence>
<dbReference type="OrthoDB" id="282116at2"/>
<feature type="transmembrane region" description="Helical" evidence="1">
    <location>
        <begin position="64"/>
        <end position="86"/>
    </location>
</feature>
<organism evidence="2 3">
    <name type="scientific">Desulfuromonas soudanensis</name>
    <dbReference type="NCBI Taxonomy" id="1603606"/>
    <lineage>
        <taxon>Bacteria</taxon>
        <taxon>Pseudomonadati</taxon>
        <taxon>Thermodesulfobacteriota</taxon>
        <taxon>Desulfuromonadia</taxon>
        <taxon>Desulfuromonadales</taxon>
        <taxon>Desulfuromonadaceae</taxon>
        <taxon>Desulfuromonas</taxon>
    </lineage>
</organism>
<accession>A0A0M4CU44</accession>
<dbReference type="RefSeq" id="WP_053549224.1">
    <property type="nucleotide sequence ID" value="NZ_CP010802.1"/>
</dbReference>
<sequence>MKKQPPVREEDFQHPVDIDEELGLFDHPKNVKRLLFGFFTCVALLLMVDFFFHKHTLFPWEGAFGFYAVYGFVACVVLVLVAKYILRPLVMRKEDYYD</sequence>
<dbReference type="PATRIC" id="fig|1603606.3.peg.199"/>
<name>A0A0M4CU44_9BACT</name>
<keyword evidence="1" id="KW-0472">Membrane</keyword>
<reference evidence="2 3" key="1">
    <citation type="submission" date="2015-07" db="EMBL/GenBank/DDBJ databases">
        <title>Isolation and Genomic Characterization of a Novel Halophilic Metal-Reducing Deltaproteobacterium from the Deep Subsurface.</title>
        <authorList>
            <person name="Badalamenti J.P."/>
            <person name="Summers Z.M."/>
            <person name="Gralnick J.A."/>
            <person name="Bond D.R."/>
        </authorList>
    </citation>
    <scope>NUCLEOTIDE SEQUENCE [LARGE SCALE GENOMIC DNA]</scope>
    <source>
        <strain evidence="2 3">WTL</strain>
    </source>
</reference>
<feature type="transmembrane region" description="Helical" evidence="1">
    <location>
        <begin position="34"/>
        <end position="52"/>
    </location>
</feature>
<proteinExistence type="predicted"/>
<keyword evidence="1" id="KW-1133">Transmembrane helix</keyword>
<dbReference type="AlphaFoldDB" id="A0A0M4CU44"/>